<keyword evidence="2" id="KW-1185">Reference proteome</keyword>
<dbReference type="EMBL" id="JAPDRQ010000091">
    <property type="protein sequence ID" value="KAJ9655682.1"/>
    <property type="molecule type" value="Genomic_DNA"/>
</dbReference>
<comment type="caution">
    <text evidence="1">The sequence shown here is derived from an EMBL/GenBank/DDBJ whole genome shotgun (WGS) entry which is preliminary data.</text>
</comment>
<dbReference type="Proteomes" id="UP001172386">
    <property type="component" value="Unassembled WGS sequence"/>
</dbReference>
<gene>
    <name evidence="1" type="ORF">H2198_005479</name>
</gene>
<evidence type="ECO:0000313" key="1">
    <source>
        <dbReference type="EMBL" id="KAJ9655682.1"/>
    </source>
</evidence>
<proteinExistence type="predicted"/>
<accession>A0ACC3A5F7</accession>
<sequence>MTALTSRSASSDSFAIVEAQTPTSSMTTNLIKSSPHLRRTKNSSQLVVNGKPFLMLAGELHNSSLSSAKYMSTVYPTMKYMNLNTLLGAVTWEMIEPTEGNFDFTELDACILGAREHGLHLVLLWFGSFKNALSTYVPGWVKKDVSRFPRAHITDDMGRLKTIELVSPFGEAAQEADAKAFARLMAHLKEFDGENSTVLMVQVENETGLLGDSRDRSRIANQKFSEPVPRELLTYLENQKTLHPMFEKRWPEFQDSLKSCKNESWEDVFGSGIAAEELFMADTFARYVGKVAAAGKKEYDIPLYANCWLNFDDPSVLDLSGIPLGEGTPTVAGGGAKAGVYPSGGPVPHALDIWNCHTVDKGALEFIAPDLYLHDYEWVNQQYRYRNNPLFIPEQKADGAGTRRTWLAYGTYGCIGCSPFGIDTVSMDEAEMNGWRRTYGLLSKMSSRVLKAQAEQPEEMFGFFFDEIDSKKAGKEQWKMTFQDVQMEVTVERSFVFGKPASGYGIVLHQGGGKFLLIGAGFQTTFKSTNPKSTFTGILSSVEKEVDEEGNLSTLRTMNGDETRSGAFMIMPTEQPDYGGFPIRVTIPARTYIAEVVAYSLAEEGDHF</sequence>
<protein>
    <submittedName>
        <fullName evidence="1">Uncharacterized protein</fullName>
    </submittedName>
</protein>
<evidence type="ECO:0000313" key="2">
    <source>
        <dbReference type="Proteomes" id="UP001172386"/>
    </source>
</evidence>
<reference evidence="1" key="1">
    <citation type="submission" date="2022-10" db="EMBL/GenBank/DDBJ databases">
        <title>Culturing micro-colonial fungi from biological soil crusts in the Mojave desert and describing Neophaeococcomyces mojavensis, and introducing the new genera and species Taxawa tesnikishii.</title>
        <authorList>
            <person name="Kurbessoian T."/>
            <person name="Stajich J.E."/>
        </authorList>
    </citation>
    <scope>NUCLEOTIDE SEQUENCE</scope>
    <source>
        <strain evidence="1">JES_112</strain>
    </source>
</reference>
<organism evidence="1 2">
    <name type="scientific">Neophaeococcomyces mojaviensis</name>
    <dbReference type="NCBI Taxonomy" id="3383035"/>
    <lineage>
        <taxon>Eukaryota</taxon>
        <taxon>Fungi</taxon>
        <taxon>Dikarya</taxon>
        <taxon>Ascomycota</taxon>
        <taxon>Pezizomycotina</taxon>
        <taxon>Eurotiomycetes</taxon>
        <taxon>Chaetothyriomycetidae</taxon>
        <taxon>Chaetothyriales</taxon>
        <taxon>Chaetothyriales incertae sedis</taxon>
        <taxon>Neophaeococcomyces</taxon>
    </lineage>
</organism>
<name>A0ACC3A5F7_9EURO</name>